<dbReference type="PANTHER" id="PTHR45566">
    <property type="entry name" value="HTH-TYPE TRANSCRIPTIONAL REGULATOR YHJB-RELATED"/>
    <property type="match status" value="1"/>
</dbReference>
<evidence type="ECO:0000259" key="4">
    <source>
        <dbReference type="PROSITE" id="PS50043"/>
    </source>
</evidence>
<dbReference type="SUPFAM" id="SSF52172">
    <property type="entry name" value="CheY-like"/>
    <property type="match status" value="1"/>
</dbReference>
<keyword evidence="7" id="KW-1185">Reference proteome</keyword>
<keyword evidence="1 3" id="KW-0597">Phosphoprotein</keyword>
<feature type="domain" description="Response regulatory" evidence="5">
    <location>
        <begin position="9"/>
        <end position="126"/>
    </location>
</feature>
<dbReference type="GO" id="GO:0003677">
    <property type="term" value="F:DNA binding"/>
    <property type="evidence" value="ECO:0007669"/>
    <property type="project" value="UniProtKB-KW"/>
</dbReference>
<dbReference type="Gene3D" id="3.40.50.2300">
    <property type="match status" value="1"/>
</dbReference>
<evidence type="ECO:0000256" key="3">
    <source>
        <dbReference type="PROSITE-ProRule" id="PRU00169"/>
    </source>
</evidence>
<dbReference type="Pfam" id="PF00072">
    <property type="entry name" value="Response_reg"/>
    <property type="match status" value="1"/>
</dbReference>
<dbReference type="SUPFAM" id="SSF46894">
    <property type="entry name" value="C-terminal effector domain of the bipartite response regulators"/>
    <property type="match status" value="1"/>
</dbReference>
<dbReference type="Proteomes" id="UP000317839">
    <property type="component" value="Unassembled WGS sequence"/>
</dbReference>
<evidence type="ECO:0000313" key="6">
    <source>
        <dbReference type="EMBL" id="TQV76788.1"/>
    </source>
</evidence>
<protein>
    <submittedName>
        <fullName evidence="6">Response regulator transcription factor</fullName>
    </submittedName>
</protein>
<dbReference type="GO" id="GO:0000160">
    <property type="term" value="P:phosphorelay signal transduction system"/>
    <property type="evidence" value="ECO:0007669"/>
    <property type="project" value="InterPro"/>
</dbReference>
<feature type="modified residue" description="4-aspartylphosphate" evidence="3">
    <location>
        <position position="61"/>
    </location>
</feature>
<dbReference type="SMART" id="SM00421">
    <property type="entry name" value="HTH_LUXR"/>
    <property type="match status" value="1"/>
</dbReference>
<evidence type="ECO:0000256" key="2">
    <source>
        <dbReference type="ARBA" id="ARBA00023125"/>
    </source>
</evidence>
<dbReference type="InterPro" id="IPR011006">
    <property type="entry name" value="CheY-like_superfamily"/>
</dbReference>
<dbReference type="RefSeq" id="WP_142888148.1">
    <property type="nucleotide sequence ID" value="NZ_VIKR01000001.1"/>
</dbReference>
<dbReference type="CDD" id="cd17535">
    <property type="entry name" value="REC_NarL-like"/>
    <property type="match status" value="1"/>
</dbReference>
<dbReference type="PANTHER" id="PTHR45566:SF1">
    <property type="entry name" value="HTH-TYPE TRANSCRIPTIONAL REGULATOR YHJB-RELATED"/>
    <property type="match status" value="1"/>
</dbReference>
<comment type="caution">
    <text evidence="6">The sequence shown here is derived from an EMBL/GenBank/DDBJ whole genome shotgun (WGS) entry which is preliminary data.</text>
</comment>
<sequence>MKNEISVNKIIIADDHPLFRNALVQALKSEIESAAFFEAASITELEQVLADHSDVDLLLMDLHMPGANGFVGLSHVVQRYSQLPVVMISANEDIAIAAKARQYGALGFVPKSASIPHMIQAIESVLMGDESFPDNAANIELSEDQELDELVKKVAELTPKQLEVFNLLSDGLLNKQVAYEQNVTEATVKAHVTAIMRKLGVTNRTQVILIANKIKVDENFGSPAS</sequence>
<dbReference type="InterPro" id="IPR000792">
    <property type="entry name" value="Tscrpt_reg_LuxR_C"/>
</dbReference>
<reference evidence="6 7" key="1">
    <citation type="submission" date="2019-06" db="EMBL/GenBank/DDBJ databases">
        <title>Draft genome of Aliikangiella marina GYP-15.</title>
        <authorList>
            <person name="Wang G."/>
        </authorList>
    </citation>
    <scope>NUCLEOTIDE SEQUENCE [LARGE SCALE GENOMIC DNA]</scope>
    <source>
        <strain evidence="6 7">GYP-15</strain>
    </source>
</reference>
<keyword evidence="2" id="KW-0238">DNA-binding</keyword>
<dbReference type="InterPro" id="IPR016032">
    <property type="entry name" value="Sig_transdc_resp-reg_C-effctor"/>
</dbReference>
<dbReference type="GO" id="GO:0006355">
    <property type="term" value="P:regulation of DNA-templated transcription"/>
    <property type="evidence" value="ECO:0007669"/>
    <property type="project" value="InterPro"/>
</dbReference>
<dbReference type="PROSITE" id="PS50043">
    <property type="entry name" value="HTH_LUXR_2"/>
    <property type="match status" value="1"/>
</dbReference>
<dbReference type="PRINTS" id="PR00038">
    <property type="entry name" value="HTHLUXR"/>
</dbReference>
<dbReference type="AlphaFoldDB" id="A0A545THV6"/>
<evidence type="ECO:0000259" key="5">
    <source>
        <dbReference type="PROSITE" id="PS50110"/>
    </source>
</evidence>
<dbReference type="PROSITE" id="PS50110">
    <property type="entry name" value="RESPONSE_REGULATORY"/>
    <property type="match status" value="1"/>
</dbReference>
<evidence type="ECO:0000313" key="7">
    <source>
        <dbReference type="Proteomes" id="UP000317839"/>
    </source>
</evidence>
<dbReference type="OrthoDB" id="9814495at2"/>
<feature type="domain" description="HTH luxR-type" evidence="4">
    <location>
        <begin position="150"/>
        <end position="215"/>
    </location>
</feature>
<dbReference type="InterPro" id="IPR058245">
    <property type="entry name" value="NreC/VraR/RcsB-like_REC"/>
</dbReference>
<evidence type="ECO:0000256" key="1">
    <source>
        <dbReference type="ARBA" id="ARBA00022553"/>
    </source>
</evidence>
<dbReference type="InterPro" id="IPR051015">
    <property type="entry name" value="EvgA-like"/>
</dbReference>
<dbReference type="SMART" id="SM00448">
    <property type="entry name" value="REC"/>
    <property type="match status" value="1"/>
</dbReference>
<dbReference type="InterPro" id="IPR001789">
    <property type="entry name" value="Sig_transdc_resp-reg_receiver"/>
</dbReference>
<proteinExistence type="predicted"/>
<dbReference type="CDD" id="cd06170">
    <property type="entry name" value="LuxR_C_like"/>
    <property type="match status" value="1"/>
</dbReference>
<organism evidence="6 7">
    <name type="scientific">Aliikangiella marina</name>
    <dbReference type="NCBI Taxonomy" id="1712262"/>
    <lineage>
        <taxon>Bacteria</taxon>
        <taxon>Pseudomonadati</taxon>
        <taxon>Pseudomonadota</taxon>
        <taxon>Gammaproteobacteria</taxon>
        <taxon>Oceanospirillales</taxon>
        <taxon>Pleioneaceae</taxon>
        <taxon>Aliikangiella</taxon>
    </lineage>
</organism>
<dbReference type="Pfam" id="PF00196">
    <property type="entry name" value="GerE"/>
    <property type="match status" value="1"/>
</dbReference>
<name>A0A545THV6_9GAMM</name>
<accession>A0A545THV6</accession>
<gene>
    <name evidence="6" type="ORF">FLL45_02195</name>
</gene>
<dbReference type="EMBL" id="VIKR01000001">
    <property type="protein sequence ID" value="TQV76788.1"/>
    <property type="molecule type" value="Genomic_DNA"/>
</dbReference>